<evidence type="ECO:0000256" key="2">
    <source>
        <dbReference type="SAM" id="SignalP"/>
    </source>
</evidence>
<name>A0ABS2NJ44_9BACI</name>
<keyword evidence="4" id="KW-1185">Reference proteome</keyword>
<feature type="compositionally biased region" description="Basic and acidic residues" evidence="1">
    <location>
        <begin position="42"/>
        <end position="51"/>
    </location>
</feature>
<feature type="signal peptide" evidence="2">
    <location>
        <begin position="1"/>
        <end position="25"/>
    </location>
</feature>
<feature type="chain" id="PRO_5045363065" evidence="2">
    <location>
        <begin position="26"/>
        <end position="277"/>
    </location>
</feature>
<evidence type="ECO:0000313" key="3">
    <source>
        <dbReference type="EMBL" id="MBM7587864.1"/>
    </source>
</evidence>
<comment type="caution">
    <text evidence="3">The sequence shown here is derived from an EMBL/GenBank/DDBJ whole genome shotgun (WGS) entry which is preliminary data.</text>
</comment>
<feature type="region of interest" description="Disordered" evidence="1">
    <location>
        <begin position="144"/>
        <end position="192"/>
    </location>
</feature>
<gene>
    <name evidence="3" type="ORF">JOC86_004439</name>
</gene>
<keyword evidence="3" id="KW-0378">Hydrolase</keyword>
<proteinExistence type="predicted"/>
<sequence length="277" mass="31334">MYFRNILVTGLIVGAALFFPSDVFAKNDGQDQKPVTSNQNVEVKKVTENQKKPKVVNPVPATVKKNSQEKDLPSQASEKAREAVKASKQKANKPIEQTLPNHAKAKKEEIKKKPQPANKKIQTETSNQVEKFSKPVHNVVPKEEPTYRKADRRHPVVNDSSTQEATIKKEDPPIHDRVTDKENSTDKKKTPISTEKFPKETIIVNHSHNIKAPGGTSKDRTGHGQTINSFIEKWFQAEKGLSINLIQSYCSRERVYRNQWVHAPPTEPPKMAPDFFM</sequence>
<evidence type="ECO:0000256" key="1">
    <source>
        <dbReference type="SAM" id="MobiDB-lite"/>
    </source>
</evidence>
<evidence type="ECO:0000313" key="4">
    <source>
        <dbReference type="Proteomes" id="UP001646157"/>
    </source>
</evidence>
<feature type="compositionally biased region" description="Basic and acidic residues" evidence="1">
    <location>
        <begin position="166"/>
        <end position="189"/>
    </location>
</feature>
<protein>
    <submittedName>
        <fullName evidence="3">Cell wall-associated NlpC family hydrolase</fullName>
    </submittedName>
</protein>
<dbReference type="EMBL" id="JAFBDZ010000006">
    <property type="protein sequence ID" value="MBM7587864.1"/>
    <property type="molecule type" value="Genomic_DNA"/>
</dbReference>
<dbReference type="Proteomes" id="UP001646157">
    <property type="component" value="Unassembled WGS sequence"/>
</dbReference>
<feature type="compositionally biased region" description="Basic and acidic residues" evidence="1">
    <location>
        <begin position="144"/>
        <end position="156"/>
    </location>
</feature>
<organism evidence="3 4">
    <name type="scientific">Rossellomorea pakistanensis</name>
    <dbReference type="NCBI Taxonomy" id="992288"/>
    <lineage>
        <taxon>Bacteria</taxon>
        <taxon>Bacillati</taxon>
        <taxon>Bacillota</taxon>
        <taxon>Bacilli</taxon>
        <taxon>Bacillales</taxon>
        <taxon>Bacillaceae</taxon>
        <taxon>Rossellomorea</taxon>
    </lineage>
</organism>
<feature type="compositionally biased region" description="Basic and acidic residues" evidence="1">
    <location>
        <begin position="66"/>
        <end position="85"/>
    </location>
</feature>
<keyword evidence="2" id="KW-0732">Signal</keyword>
<accession>A0ABS2NJ44</accession>
<feature type="region of interest" description="Disordered" evidence="1">
    <location>
        <begin position="29"/>
        <end position="126"/>
    </location>
</feature>
<reference evidence="3 4" key="1">
    <citation type="submission" date="2021-01" db="EMBL/GenBank/DDBJ databases">
        <title>Genomic Encyclopedia of Type Strains, Phase IV (KMG-IV): sequencing the most valuable type-strain genomes for metagenomic binning, comparative biology and taxonomic classification.</title>
        <authorList>
            <person name="Goeker M."/>
        </authorList>
    </citation>
    <scope>NUCLEOTIDE SEQUENCE [LARGE SCALE GENOMIC DNA]</scope>
    <source>
        <strain evidence="3 4">DSM 24834</strain>
    </source>
</reference>
<dbReference type="RefSeq" id="WP_205175043.1">
    <property type="nucleotide sequence ID" value="NZ_JAFBDZ010000006.1"/>
</dbReference>
<dbReference type="GO" id="GO:0016787">
    <property type="term" value="F:hydrolase activity"/>
    <property type="evidence" value="ECO:0007669"/>
    <property type="project" value="UniProtKB-KW"/>
</dbReference>